<feature type="transmembrane region" description="Helical" evidence="1">
    <location>
        <begin position="50"/>
        <end position="77"/>
    </location>
</feature>
<proteinExistence type="predicted"/>
<evidence type="ECO:0008006" key="4">
    <source>
        <dbReference type="Google" id="ProtNLM"/>
    </source>
</evidence>
<comment type="caution">
    <text evidence="2">The sequence shown here is derived from an EMBL/GenBank/DDBJ whole genome shotgun (WGS) entry which is preliminary data.</text>
</comment>
<evidence type="ECO:0000256" key="1">
    <source>
        <dbReference type="SAM" id="Phobius"/>
    </source>
</evidence>
<accession>A0A829Y631</accession>
<dbReference type="Proteomes" id="UP000445000">
    <property type="component" value="Unassembled WGS sequence"/>
</dbReference>
<keyword evidence="3" id="KW-1185">Reference proteome</keyword>
<organism evidence="2 3">
    <name type="scientific">Steroidobacter agaridevorans</name>
    <dbReference type="NCBI Taxonomy" id="2695856"/>
    <lineage>
        <taxon>Bacteria</taxon>
        <taxon>Pseudomonadati</taxon>
        <taxon>Pseudomonadota</taxon>
        <taxon>Gammaproteobacteria</taxon>
        <taxon>Steroidobacterales</taxon>
        <taxon>Steroidobacteraceae</taxon>
        <taxon>Steroidobacter</taxon>
    </lineage>
</organism>
<reference evidence="3" key="1">
    <citation type="submission" date="2020-01" db="EMBL/GenBank/DDBJ databases">
        <title>'Steroidobacter agaridevorans' sp. nov., agar-degrading bacteria isolated from rhizosphere soils.</title>
        <authorList>
            <person name="Ikenaga M."/>
            <person name="Kataoka M."/>
            <person name="Murouchi A."/>
            <person name="Katsuragi S."/>
            <person name="Sakai M."/>
        </authorList>
    </citation>
    <scope>NUCLEOTIDE SEQUENCE [LARGE SCALE GENOMIC DNA]</scope>
    <source>
        <strain evidence="3">YU21-B</strain>
    </source>
</reference>
<protein>
    <recommendedName>
        <fullName evidence="4">DUF2127 domain-containing protein</fullName>
    </recommendedName>
</protein>
<dbReference type="EMBL" id="BLJN01000001">
    <property type="protein sequence ID" value="GFE78082.1"/>
    <property type="molecule type" value="Genomic_DNA"/>
</dbReference>
<feature type="transmembrane region" description="Helical" evidence="1">
    <location>
        <begin position="110"/>
        <end position="128"/>
    </location>
</feature>
<name>A0A829Y631_9GAMM</name>
<dbReference type="RefSeq" id="WP_161810017.1">
    <property type="nucleotide sequence ID" value="NZ_BLJN01000001.1"/>
</dbReference>
<feature type="transmembrane region" description="Helical" evidence="1">
    <location>
        <begin position="84"/>
        <end position="104"/>
    </location>
</feature>
<evidence type="ECO:0000313" key="2">
    <source>
        <dbReference type="EMBL" id="GFE78082.1"/>
    </source>
</evidence>
<keyword evidence="1" id="KW-0472">Membrane</keyword>
<sequence length="145" mass="15795">MSQTAIFRFLVLASLVLAILGSLVDFFMPGLVPQELNDAYEAYDPGEPQLWLALAMGILALVLVVGAIVGAVGLWLFKRWGRGLSFWLTASSIVTYPFLGPVLYSGWSLMLTEVGMMLWGAALAMAYFSELRLRFDGEGARVLAG</sequence>
<keyword evidence="1" id="KW-0812">Transmembrane</keyword>
<gene>
    <name evidence="2" type="ORF">GCM10011487_00820</name>
</gene>
<keyword evidence="1" id="KW-1133">Transmembrane helix</keyword>
<evidence type="ECO:0000313" key="3">
    <source>
        <dbReference type="Proteomes" id="UP000445000"/>
    </source>
</evidence>
<dbReference type="AlphaFoldDB" id="A0A829Y631"/>